<keyword evidence="1" id="KW-1133">Transmembrane helix</keyword>
<reference evidence="2 3" key="1">
    <citation type="submission" date="2019-07" db="EMBL/GenBank/DDBJ databases">
        <authorList>
            <person name="Kim J.K."/>
            <person name="Cheong H.-M."/>
            <person name="Choi Y."/>
            <person name="Hwang K.J."/>
            <person name="Lee S."/>
            <person name="Choi C."/>
        </authorList>
    </citation>
    <scope>NUCLEOTIDE SEQUENCE [LARGE SCALE GENOMIC DNA]</scope>
    <source>
        <strain evidence="2 3">KS 22</strain>
    </source>
</reference>
<evidence type="ECO:0000256" key="1">
    <source>
        <dbReference type="SAM" id="Phobius"/>
    </source>
</evidence>
<dbReference type="AlphaFoldDB" id="A0A7G5C3V9"/>
<dbReference type="EMBL" id="CP041969">
    <property type="protein sequence ID" value="QMV43893.1"/>
    <property type="molecule type" value="Genomic_DNA"/>
</dbReference>
<sequence length="115" mass="12783">MLNKENLSGNSLAFSARKEKGNMPVWATMKRQSCLCDDNPPPACLVFLVENDYNVKSSRIILIERLILMSTAKKKPPITSRPKQKETVNKKALIWIGVAFGVIVVVMALLLALDV</sequence>
<proteinExistence type="predicted"/>
<gene>
    <name evidence="2" type="ORF">FPL14_24000</name>
</gene>
<name>A0A7G5C3V9_9BACL</name>
<dbReference type="Proteomes" id="UP000515679">
    <property type="component" value="Chromosome"/>
</dbReference>
<evidence type="ECO:0000313" key="2">
    <source>
        <dbReference type="EMBL" id="QMV43893.1"/>
    </source>
</evidence>
<organism evidence="2 3">
    <name type="scientific">Cohnella cholangitidis</name>
    <dbReference type="NCBI Taxonomy" id="2598458"/>
    <lineage>
        <taxon>Bacteria</taxon>
        <taxon>Bacillati</taxon>
        <taxon>Bacillota</taxon>
        <taxon>Bacilli</taxon>
        <taxon>Bacillales</taxon>
        <taxon>Paenibacillaceae</taxon>
        <taxon>Cohnella</taxon>
    </lineage>
</organism>
<accession>A0A7G5C3V9</accession>
<feature type="transmembrane region" description="Helical" evidence="1">
    <location>
        <begin position="92"/>
        <end position="113"/>
    </location>
</feature>
<dbReference type="RefSeq" id="WP_182304228.1">
    <property type="nucleotide sequence ID" value="NZ_CP041969.1"/>
</dbReference>
<keyword evidence="1" id="KW-0472">Membrane</keyword>
<evidence type="ECO:0000313" key="3">
    <source>
        <dbReference type="Proteomes" id="UP000515679"/>
    </source>
</evidence>
<protein>
    <submittedName>
        <fullName evidence="2">Uncharacterized protein</fullName>
    </submittedName>
</protein>
<keyword evidence="1" id="KW-0812">Transmembrane</keyword>
<dbReference type="KEGG" id="cchl:FPL14_24000"/>
<keyword evidence="3" id="KW-1185">Reference proteome</keyword>